<name>M1WZG5_9NOST</name>
<gene>
    <name evidence="2" type="ORF">RINTHH_6230</name>
</gene>
<feature type="domain" description="Phosphodiester glycosidase" evidence="1">
    <location>
        <begin position="116"/>
        <end position="276"/>
    </location>
</feature>
<evidence type="ECO:0000313" key="2">
    <source>
        <dbReference type="EMBL" id="CCH66778.1"/>
    </source>
</evidence>
<dbReference type="RefSeq" id="WP_008232605.1">
    <property type="nucleotide sequence ID" value="NZ_CAIY01000027.1"/>
</dbReference>
<dbReference type="Pfam" id="PF09992">
    <property type="entry name" value="NAGPA"/>
    <property type="match status" value="1"/>
</dbReference>
<keyword evidence="3" id="KW-1185">Reference proteome</keyword>
<accession>M1WZG5</accession>
<evidence type="ECO:0000313" key="3">
    <source>
        <dbReference type="Proteomes" id="UP000053051"/>
    </source>
</evidence>
<sequence>MVSHLYRISTIIVKYFLLLYAVVGESGNYQDNSTTAIRMTPDFTVIYKSSGLKVYKRKTLDNKLEFVTVVNTNKAKVKHLTGNLSKSNHNKIYKKSLTEFWQDEKKIDDNAQQLKVITNGTYFSTKNNPTGVAFGLKIPGRRPIYGYGVSKEYIGQIRTLSWNNKTAVSFIQTYMVQTFRISQNVVGGLDITANKSAREYLPRTFVGVMDQDNDGLTETIVFYSGNYTRQIDASTTLKHFGVKSSMMLDGGGSTGLILEGQSLIHTNRTLPHALAIYSITNQ</sequence>
<proteinExistence type="predicted"/>
<reference evidence="3" key="2">
    <citation type="submission" date="2016-01" db="EMBL/GenBank/DDBJ databases">
        <title>Diatom-associated endosymboitic cyanobacterium lacks core nitrogen metabolism enzymes.</title>
        <authorList>
            <person name="Hilton J.A."/>
            <person name="Foster R.A."/>
            <person name="Tripp H.J."/>
            <person name="Carter B.J."/>
            <person name="Zehr J.P."/>
            <person name="Villareal T.A."/>
        </authorList>
    </citation>
    <scope>NUCLEOTIDE SEQUENCE [LARGE SCALE GENOMIC DNA]</scope>
    <source>
        <strain evidence="3">HH01</strain>
    </source>
</reference>
<dbReference type="OrthoDB" id="573631at2"/>
<reference evidence="2 3" key="1">
    <citation type="submission" date="2012-05" db="EMBL/GenBank/DDBJ databases">
        <authorList>
            <person name="Hilton J."/>
        </authorList>
    </citation>
    <scope>NUCLEOTIDE SEQUENCE [LARGE SCALE GENOMIC DNA]</scope>
    <source>
        <strain evidence="2 3">HH01</strain>
    </source>
</reference>
<protein>
    <recommendedName>
        <fullName evidence="1">Phosphodiester glycosidase domain-containing protein</fullName>
    </recommendedName>
</protein>
<dbReference type="EMBL" id="CAIY01000027">
    <property type="protein sequence ID" value="CCH66778.1"/>
    <property type="molecule type" value="Genomic_DNA"/>
</dbReference>
<dbReference type="AlphaFoldDB" id="M1WZG5"/>
<evidence type="ECO:0000259" key="1">
    <source>
        <dbReference type="Pfam" id="PF09992"/>
    </source>
</evidence>
<dbReference type="InterPro" id="IPR018711">
    <property type="entry name" value="NAGPA"/>
</dbReference>
<dbReference type="Proteomes" id="UP000053051">
    <property type="component" value="Unassembled WGS sequence"/>
</dbReference>
<organism evidence="2 3">
    <name type="scientific">Richelia intracellularis HH01</name>
    <dbReference type="NCBI Taxonomy" id="1165094"/>
    <lineage>
        <taxon>Bacteria</taxon>
        <taxon>Bacillati</taxon>
        <taxon>Cyanobacteriota</taxon>
        <taxon>Cyanophyceae</taxon>
        <taxon>Nostocales</taxon>
        <taxon>Nostocaceae</taxon>
        <taxon>Richelia</taxon>
    </lineage>
</organism>
<comment type="caution">
    <text evidence="2">The sequence shown here is derived from an EMBL/GenBank/DDBJ whole genome shotgun (WGS) entry which is preliminary data.</text>
</comment>